<dbReference type="Proteomes" id="UP000273278">
    <property type="component" value="Chromosome"/>
</dbReference>
<dbReference type="InterPro" id="IPR013784">
    <property type="entry name" value="Carb-bd-like_fold"/>
</dbReference>
<feature type="transmembrane region" description="Helical" evidence="2">
    <location>
        <begin position="329"/>
        <end position="351"/>
    </location>
</feature>
<feature type="transmembrane region" description="Helical" evidence="2">
    <location>
        <begin position="106"/>
        <end position="123"/>
    </location>
</feature>
<feature type="transmembrane region" description="Helical" evidence="2">
    <location>
        <begin position="129"/>
        <end position="150"/>
    </location>
</feature>
<proteinExistence type="predicted"/>
<feature type="transmembrane region" description="Helical" evidence="2">
    <location>
        <begin position="484"/>
        <end position="506"/>
    </location>
</feature>
<dbReference type="SUPFAM" id="SSF49452">
    <property type="entry name" value="Starch-binding domain-like"/>
    <property type="match status" value="1"/>
</dbReference>
<dbReference type="GO" id="GO:0030246">
    <property type="term" value="F:carbohydrate binding"/>
    <property type="evidence" value="ECO:0007669"/>
    <property type="project" value="InterPro"/>
</dbReference>
<keyword evidence="2" id="KW-0472">Membrane</keyword>
<feature type="transmembrane region" description="Helical" evidence="2">
    <location>
        <begin position="417"/>
        <end position="433"/>
    </location>
</feature>
<evidence type="ECO:0000313" key="4">
    <source>
        <dbReference type="Proteomes" id="UP000273278"/>
    </source>
</evidence>
<dbReference type="RefSeq" id="WP_015505500.1">
    <property type="nucleotide sequence ID" value="NZ_CP017686.1"/>
</dbReference>
<feature type="transmembrane region" description="Helical" evidence="2">
    <location>
        <begin position="35"/>
        <end position="56"/>
    </location>
</feature>
<feature type="transmembrane region" description="Helical" evidence="2">
    <location>
        <begin position="275"/>
        <end position="296"/>
    </location>
</feature>
<sequence>MRKFAIGKAAPDDGEPKSSANSGSKGVWFREHWRLLSMFAIIIAAFLMRFVFAYGISAGDNYALSGGSSASNNLRIVEEILAGTYSPVRDAALNYPFGSANTFGPLFDYIIAAIAFVVTLFGVSDATAAAGVLAWSAPILGALTCIPVYMAAKKMFKGDETIGIVAALFYAFFALLIMTTPFSNGTGFAFICFVAAWMVYFLASAFEAVDRDSVAGPKGVFHNKSALMYTVLAGIFFAAVVLSWTDFRMYVVVAAVCLAIAMIVQRIGGRDMWSAVLIVDTVLAIGLVLGACYYIPVGLWDAVFSGGFVLGLLTIAFSIAFAAVEKKPWVVTIPVFIVAIAVVAIAFALGLPEISNAMTHGNSVYNGSLMQSLVNSASRTSISGMASYYGWLTLWFPLIYGGWMLYRYRKHSNSRMYGFTMLFLLSMFFVGWFNADYAVLAGAAFAIGCSALSVRIIRSVDMKGYFASLRGNGVKAGARKALKFFPFSTLLVAVLLVVLPNAVYAVDAATPTNDEKSGYYGGLGYTINTAEDSMIDSLWNEYSDVDKSGSLVTWIGNANDSVIKGGFKSVTDAVGGGASAMTSVYLSDSSAKVVATFALRIMLSADLENFRADIAAAGLDYAEMERLTTGSGAKDYIAANSDDFSGIDIPALTDENAVYLAVTDYIVKTVSEDKIQEMYSSVCVSAKHYNGIKYVEVDGSMLPIYYNDSSSFSTMAYLGNYTTGSYGAVSEFYSINSSTGYTSYTNAMYQTFLWKALFGIDGSGYSSSMTFLQSLALADKSVTVTPAATLDGFKAVYWHVMYNPDSSATASSDGWVDMDAYEAIAKQKTDGGLINYLSSVVLLEYVGNNASAHTDLSGTVIDGTGAVKGVKVAVFEYDSQLGKYVQRSTAYTDGDGKYTVAVPNGPDYYVTFYVGATNAYDGTAVDTRVKASFESDRDLALTAVAVEGTTVLSSDGSPYDKFEGYLVYTGVASGKSYQAAVSNGLISEVHMVPDIYNATLYLADGTSVTTAKVTVSSAIESSAIESLRISVPTGTVTVTVTDEYGAKVSGTDASVYNVDTGEVFKGTTDSAGSAKIVVPAGTYGAQDAGNGYVISSTSTVSVSSGGSKTISLTAYPANNMNITNNSTGSAPTISSIGYTSIAYSDTKAFVPAPGGVANTYTAYVISDGKIYYGVGTSSGTGIALGEGKTVYSVTGTVKDVDGKAASGVTVTFIRGDDGAVFSCTTNGDGQYTAYVPSGTYTLYSYNGDGQADLRTLEVAGDISADSEDGNISLRIAYSVSQTVNFHTGTSSSSTKTLPFYGLSGKITDGETSYNLYVLTNTSGKAVFWVPKDGSIDVTMSAMDAVLLKVLNDKTNSSTGVTSNTSLSTMSFELTEDAEKPLQVKKIGVTNSTEYDLKIYYYTDKDSETPTYFELQKNNGNSIQLFAGKYYLVVDELLNQGYYADDNFTVYLGHNNLTLDSLTNGFECYAVEVKYTDGDSLSITALKDSDGNTGTYEKGDKSTSDTTVTVKYYLEKNHEYIFSVKSGEDKVAVSQKITSSISAVDLTSPYETVKVSGYVGVTADGSMTVEYTYNAVDYELGVDIKDGNYEFNVPKNVTVSMSVKVTVESNNIKYELKTDADESVAVEDKDVTYNFSVISNGVGSTYDDAVEVVSGSFDTAGNGTLEIKVFNTNKYSMTYVITGSSVFVLDKAYTLTIAGESNGTVTVKGHFDATKIGAGDSNMYVTVSDTVGNEVAKCIVPANKYAAASTVNDTVVNVTSADKTSSDIAAGSVYRYAITIVNPNSNLEYANVTASLSDSSVTGWKVFVVDSTGYIIYAGDSTEKFNLNGFSTTTLYVMVINTDGSSTAVPKVKVDVTVTDVAGNAVSLKTDSSEITVSGNIASAAALEAQTADLSLDSGSVSDGGASNEGKKISMTFWALFILTVLVLLLIIWTGSKRGVFSRK</sequence>
<feature type="transmembrane region" description="Helical" evidence="2">
    <location>
        <begin position="250"/>
        <end position="268"/>
    </location>
</feature>
<dbReference type="GeneID" id="41322389"/>
<evidence type="ECO:0000256" key="1">
    <source>
        <dbReference type="SAM" id="MobiDB-lite"/>
    </source>
</evidence>
<gene>
    <name evidence="3" type="ORF">BKD89_07960</name>
</gene>
<accession>A0A3G3IJ14</accession>
<feature type="region of interest" description="Disordered" evidence="1">
    <location>
        <begin position="1"/>
        <end position="24"/>
    </location>
</feature>
<keyword evidence="2" id="KW-1133">Transmembrane helix</keyword>
<evidence type="ECO:0000313" key="3">
    <source>
        <dbReference type="EMBL" id="AYQ55719.1"/>
    </source>
</evidence>
<reference evidence="3 4" key="1">
    <citation type="submission" date="2016-10" db="EMBL/GenBank/DDBJ databases">
        <title>Complete genome of the TMA-utilizing, human hosted archaeon Methanomethylophilus alvus Gen. nov, sp. nov., strain Mx-05, derived from a pure culture.</title>
        <authorList>
            <person name="Brugere J.-F."/>
            <person name="Ben Hania W."/>
            <person name="Chaudhary P.P."/>
            <person name="Gaci N."/>
            <person name="Borrel G."/>
            <person name="Cao Van Tuat L."/>
            <person name="Fardeau M.-L."/>
            <person name="Harris H.M.B."/>
            <person name="O'Toole P.W."/>
            <person name="Ollivier B."/>
        </authorList>
    </citation>
    <scope>NUCLEOTIDE SEQUENCE [LARGE SCALE GENOMIC DNA]</scope>
    <source>
        <strain evidence="3 4">Mx-05</strain>
    </source>
</reference>
<feature type="transmembrane region" description="Helical" evidence="2">
    <location>
        <begin position="162"/>
        <end position="182"/>
    </location>
</feature>
<feature type="transmembrane region" description="Helical" evidence="2">
    <location>
        <begin position="226"/>
        <end position="244"/>
    </location>
</feature>
<protein>
    <recommendedName>
        <fullName evidence="5">Oligosaccharyl transferase</fullName>
    </recommendedName>
</protein>
<feature type="transmembrane region" description="Helical" evidence="2">
    <location>
        <begin position="188"/>
        <end position="206"/>
    </location>
</feature>
<dbReference type="EMBL" id="CP017686">
    <property type="protein sequence ID" value="AYQ55719.1"/>
    <property type="molecule type" value="Genomic_DNA"/>
</dbReference>
<feature type="transmembrane region" description="Helical" evidence="2">
    <location>
        <begin position="302"/>
        <end position="322"/>
    </location>
</feature>
<dbReference type="Gene3D" id="2.60.40.1120">
    <property type="entry name" value="Carboxypeptidase-like, regulatory domain"/>
    <property type="match status" value="1"/>
</dbReference>
<dbReference type="OMA" id="WIGNAND"/>
<feature type="transmembrane region" description="Helical" evidence="2">
    <location>
        <begin position="439"/>
        <end position="457"/>
    </location>
</feature>
<dbReference type="Pfam" id="PF13620">
    <property type="entry name" value="CarboxypepD_reg"/>
    <property type="match status" value="1"/>
</dbReference>
<evidence type="ECO:0008006" key="5">
    <source>
        <dbReference type="Google" id="ProtNLM"/>
    </source>
</evidence>
<keyword evidence="2" id="KW-0812">Transmembrane</keyword>
<evidence type="ECO:0000256" key="2">
    <source>
        <dbReference type="SAM" id="Phobius"/>
    </source>
</evidence>
<feature type="transmembrane region" description="Helical" evidence="2">
    <location>
        <begin position="1914"/>
        <end position="1934"/>
    </location>
</feature>
<name>A0A3G3IJ14_9ARCH</name>
<organism evidence="3 4">
    <name type="scientific">Methanomethylophilus alvi</name>
    <dbReference type="NCBI Taxonomy" id="1291540"/>
    <lineage>
        <taxon>Archaea</taxon>
        <taxon>Methanobacteriati</taxon>
        <taxon>Thermoplasmatota</taxon>
        <taxon>Thermoplasmata</taxon>
        <taxon>Methanomassiliicoccales</taxon>
        <taxon>Methanomethylophilaceae</taxon>
        <taxon>Methanomethylophilus</taxon>
    </lineage>
</organism>